<feature type="domain" description="ABC transmembrane type-1" evidence="8">
    <location>
        <begin position="67"/>
        <end position="247"/>
    </location>
</feature>
<name>A0A1M6T6X0_9RHOB</name>
<evidence type="ECO:0000256" key="5">
    <source>
        <dbReference type="ARBA" id="ARBA00022989"/>
    </source>
</evidence>
<dbReference type="EMBL" id="FQZQ01000036">
    <property type="protein sequence ID" value="SHK52650.1"/>
    <property type="molecule type" value="Genomic_DNA"/>
</dbReference>
<dbReference type="Gene3D" id="1.10.3720.10">
    <property type="entry name" value="MetI-like"/>
    <property type="match status" value="1"/>
</dbReference>
<evidence type="ECO:0000259" key="8">
    <source>
        <dbReference type="PROSITE" id="PS50928"/>
    </source>
</evidence>
<keyword evidence="10" id="KW-1185">Reference proteome</keyword>
<dbReference type="PANTHER" id="PTHR30151:SF20">
    <property type="entry name" value="ABC TRANSPORTER PERMEASE PROTEIN HI_0355-RELATED"/>
    <property type="match status" value="1"/>
</dbReference>
<evidence type="ECO:0000256" key="6">
    <source>
        <dbReference type="ARBA" id="ARBA00023136"/>
    </source>
</evidence>
<reference evidence="10" key="1">
    <citation type="submission" date="2016-11" db="EMBL/GenBank/DDBJ databases">
        <authorList>
            <person name="Varghese N."/>
            <person name="Submissions S."/>
        </authorList>
    </citation>
    <scope>NUCLEOTIDE SEQUENCE [LARGE SCALE GENOMIC DNA]</scope>
    <source>
        <strain evidence="10">DSM 100564</strain>
    </source>
</reference>
<dbReference type="PANTHER" id="PTHR30151">
    <property type="entry name" value="ALKANE SULFONATE ABC TRANSPORTER-RELATED, MEMBRANE SUBUNIT"/>
    <property type="match status" value="1"/>
</dbReference>
<feature type="transmembrane region" description="Helical" evidence="7">
    <location>
        <begin position="39"/>
        <end position="59"/>
    </location>
</feature>
<accession>A0A1M6T6X0</accession>
<keyword evidence="3" id="KW-1003">Cell membrane</keyword>
<keyword evidence="5 7" id="KW-1133">Transmembrane helix</keyword>
<dbReference type="AlphaFoldDB" id="A0A1M6T6X0"/>
<dbReference type="InterPro" id="IPR000515">
    <property type="entry name" value="MetI-like"/>
</dbReference>
<evidence type="ECO:0000313" key="10">
    <source>
        <dbReference type="Proteomes" id="UP000183982"/>
    </source>
</evidence>
<evidence type="ECO:0000313" key="9">
    <source>
        <dbReference type="EMBL" id="SHK52650.1"/>
    </source>
</evidence>
<comment type="subcellular location">
    <subcellularLocation>
        <location evidence="1 7">Cell membrane</location>
        <topology evidence="1 7">Multi-pass membrane protein</topology>
    </subcellularLocation>
</comment>
<dbReference type="RefSeq" id="WP_073256867.1">
    <property type="nucleotide sequence ID" value="NZ_FQZQ01000036.1"/>
</dbReference>
<dbReference type="GO" id="GO:0005886">
    <property type="term" value="C:plasma membrane"/>
    <property type="evidence" value="ECO:0007669"/>
    <property type="project" value="UniProtKB-SubCell"/>
</dbReference>
<evidence type="ECO:0000256" key="2">
    <source>
        <dbReference type="ARBA" id="ARBA00022448"/>
    </source>
</evidence>
<dbReference type="Proteomes" id="UP000183982">
    <property type="component" value="Unassembled WGS sequence"/>
</dbReference>
<feature type="transmembrane region" description="Helical" evidence="7">
    <location>
        <begin position="133"/>
        <end position="156"/>
    </location>
</feature>
<proteinExistence type="inferred from homology"/>
<evidence type="ECO:0000256" key="3">
    <source>
        <dbReference type="ARBA" id="ARBA00022475"/>
    </source>
</evidence>
<feature type="transmembrane region" description="Helical" evidence="7">
    <location>
        <begin position="228"/>
        <end position="248"/>
    </location>
</feature>
<feature type="transmembrane region" description="Helical" evidence="7">
    <location>
        <begin position="12"/>
        <end position="32"/>
    </location>
</feature>
<organism evidence="9 10">
    <name type="scientific">Shimia gijangensis</name>
    <dbReference type="NCBI Taxonomy" id="1470563"/>
    <lineage>
        <taxon>Bacteria</taxon>
        <taxon>Pseudomonadati</taxon>
        <taxon>Pseudomonadota</taxon>
        <taxon>Alphaproteobacteria</taxon>
        <taxon>Rhodobacterales</taxon>
        <taxon>Roseobacteraceae</taxon>
    </lineage>
</organism>
<comment type="similarity">
    <text evidence="7">Belongs to the binding-protein-dependent transport system permease family.</text>
</comment>
<dbReference type="InterPro" id="IPR035906">
    <property type="entry name" value="MetI-like_sf"/>
</dbReference>
<dbReference type="Pfam" id="PF00528">
    <property type="entry name" value="BPD_transp_1"/>
    <property type="match status" value="1"/>
</dbReference>
<dbReference type="CDD" id="cd06261">
    <property type="entry name" value="TM_PBP2"/>
    <property type="match status" value="1"/>
</dbReference>
<dbReference type="SUPFAM" id="SSF161098">
    <property type="entry name" value="MetI-like"/>
    <property type="match status" value="1"/>
</dbReference>
<evidence type="ECO:0000256" key="1">
    <source>
        <dbReference type="ARBA" id="ARBA00004651"/>
    </source>
</evidence>
<feature type="transmembrane region" description="Helical" evidence="7">
    <location>
        <begin position="71"/>
        <end position="93"/>
    </location>
</feature>
<evidence type="ECO:0000256" key="4">
    <source>
        <dbReference type="ARBA" id="ARBA00022692"/>
    </source>
</evidence>
<dbReference type="GO" id="GO:0055085">
    <property type="term" value="P:transmembrane transport"/>
    <property type="evidence" value="ECO:0007669"/>
    <property type="project" value="InterPro"/>
</dbReference>
<evidence type="ECO:0000256" key="7">
    <source>
        <dbReference type="RuleBase" id="RU363032"/>
    </source>
</evidence>
<gene>
    <name evidence="9" type="ORF">SAMN05444000_1365</name>
</gene>
<feature type="transmembrane region" description="Helical" evidence="7">
    <location>
        <begin position="177"/>
        <end position="208"/>
    </location>
</feature>
<keyword evidence="2 7" id="KW-0813">Transport</keyword>
<dbReference type="STRING" id="1470563.SAMN05444000_1365"/>
<dbReference type="PROSITE" id="PS50928">
    <property type="entry name" value="ABC_TM1"/>
    <property type="match status" value="1"/>
</dbReference>
<protein>
    <submittedName>
        <fullName evidence="9">NitT/TauT family transport system permease protein</fullName>
    </submittedName>
</protein>
<sequence length="258" mass="28052">METGNIKTAWGMPIWVLRLVLLSLLCLLWEWATVRQPSLRVFVGQPSGIAVFFWDGLFVNGKLIQHGFWSILATLISFGLGSVAGILTGMMFAMSPRLEVFFQPILIALNSLPRIALAPLFLLWFGLGMGSKIALAFSLTFFIVLDSTVAGMRSVNPDHVTLARTIGASPGTIFRKITLVSALPTIFTGLRLGMIYALLGVIGSEIIASTQGLGQYLSFLAGVFNTDGVFAVLLLLAILGSAIGYLMTRIEARLLRWK</sequence>
<keyword evidence="4 7" id="KW-0812">Transmembrane</keyword>
<keyword evidence="6 7" id="KW-0472">Membrane</keyword>